<keyword evidence="11" id="KW-0732">Signal</keyword>
<accession>A0A937FZH2</accession>
<reference evidence="13" key="1">
    <citation type="submission" date="2021-01" db="EMBL/GenBank/DDBJ databases">
        <title>Fulvivirga kasyanovii gen. nov., sp nov., a novel member of the phylum Bacteroidetes isolated from seawater in a mussel farm.</title>
        <authorList>
            <person name="Zhao L.-H."/>
            <person name="Wang Z.-J."/>
        </authorList>
    </citation>
    <scope>NUCLEOTIDE SEQUENCE</scope>
    <source>
        <strain evidence="13">29W222</strain>
    </source>
</reference>
<dbReference type="PANTHER" id="PTHR42878:SF7">
    <property type="entry name" value="SENSOR HISTIDINE KINASE GLRK"/>
    <property type="match status" value="1"/>
</dbReference>
<evidence type="ECO:0000256" key="10">
    <source>
        <dbReference type="SAM" id="Phobius"/>
    </source>
</evidence>
<dbReference type="GO" id="GO:0005524">
    <property type="term" value="F:ATP binding"/>
    <property type="evidence" value="ECO:0007669"/>
    <property type="project" value="UniProtKB-KW"/>
</dbReference>
<dbReference type="GO" id="GO:0007234">
    <property type="term" value="P:osmosensory signaling via phosphorelay pathway"/>
    <property type="evidence" value="ECO:0007669"/>
    <property type="project" value="TreeGrafter"/>
</dbReference>
<feature type="coiled-coil region" evidence="9">
    <location>
        <begin position="430"/>
        <end position="482"/>
    </location>
</feature>
<keyword evidence="14" id="KW-1185">Reference proteome</keyword>
<dbReference type="Gene3D" id="1.25.40.10">
    <property type="entry name" value="Tetratricopeptide repeat domain"/>
    <property type="match status" value="2"/>
</dbReference>
<dbReference type="CDD" id="cd00082">
    <property type="entry name" value="HisKA"/>
    <property type="match status" value="1"/>
</dbReference>
<evidence type="ECO:0000256" key="11">
    <source>
        <dbReference type="SAM" id="SignalP"/>
    </source>
</evidence>
<dbReference type="PROSITE" id="PS50109">
    <property type="entry name" value="HIS_KIN"/>
    <property type="match status" value="1"/>
</dbReference>
<feature type="transmembrane region" description="Helical" evidence="10">
    <location>
        <begin position="404"/>
        <end position="425"/>
    </location>
</feature>
<organism evidence="13 14">
    <name type="scientific">Fulvivirga marina</name>
    <dbReference type="NCBI Taxonomy" id="2494733"/>
    <lineage>
        <taxon>Bacteria</taxon>
        <taxon>Pseudomonadati</taxon>
        <taxon>Bacteroidota</taxon>
        <taxon>Cytophagia</taxon>
        <taxon>Cytophagales</taxon>
        <taxon>Fulvivirgaceae</taxon>
        <taxon>Fulvivirga</taxon>
    </lineage>
</organism>
<dbReference type="EMBL" id="JAEUGD010000042">
    <property type="protein sequence ID" value="MBL6447336.1"/>
    <property type="molecule type" value="Genomic_DNA"/>
</dbReference>
<dbReference type="InterPro" id="IPR011990">
    <property type="entry name" value="TPR-like_helical_dom_sf"/>
</dbReference>
<dbReference type="InterPro" id="IPR019734">
    <property type="entry name" value="TPR_rpt"/>
</dbReference>
<dbReference type="Gene3D" id="1.10.287.130">
    <property type="match status" value="1"/>
</dbReference>
<keyword evidence="5" id="KW-0547">Nucleotide-binding</keyword>
<dbReference type="SUPFAM" id="SSF47384">
    <property type="entry name" value="Homodimeric domain of signal transducing histidine kinase"/>
    <property type="match status" value="1"/>
</dbReference>
<evidence type="ECO:0000256" key="2">
    <source>
        <dbReference type="ARBA" id="ARBA00012438"/>
    </source>
</evidence>
<keyword evidence="10" id="KW-0472">Membrane</keyword>
<dbReference type="SUPFAM" id="SSF55874">
    <property type="entry name" value="ATPase domain of HSP90 chaperone/DNA topoisomerase II/histidine kinase"/>
    <property type="match status" value="1"/>
</dbReference>
<dbReference type="PANTHER" id="PTHR42878">
    <property type="entry name" value="TWO-COMPONENT HISTIDINE KINASE"/>
    <property type="match status" value="1"/>
</dbReference>
<dbReference type="InterPro" id="IPR050351">
    <property type="entry name" value="BphY/WalK/GraS-like"/>
</dbReference>
<dbReference type="EC" id="2.7.13.3" evidence="2"/>
<keyword evidence="6 13" id="KW-0418">Kinase</keyword>
<dbReference type="SMART" id="SM00388">
    <property type="entry name" value="HisKA"/>
    <property type="match status" value="1"/>
</dbReference>
<feature type="domain" description="Histidine kinase" evidence="12">
    <location>
        <begin position="489"/>
        <end position="697"/>
    </location>
</feature>
<evidence type="ECO:0000256" key="4">
    <source>
        <dbReference type="ARBA" id="ARBA00022679"/>
    </source>
</evidence>
<dbReference type="SMART" id="SM00028">
    <property type="entry name" value="TPR"/>
    <property type="match status" value="6"/>
</dbReference>
<name>A0A937FZH2_9BACT</name>
<dbReference type="GO" id="GO:0000155">
    <property type="term" value="F:phosphorelay sensor kinase activity"/>
    <property type="evidence" value="ECO:0007669"/>
    <property type="project" value="InterPro"/>
</dbReference>
<evidence type="ECO:0000313" key="13">
    <source>
        <dbReference type="EMBL" id="MBL6447336.1"/>
    </source>
</evidence>
<dbReference type="InterPro" id="IPR003661">
    <property type="entry name" value="HisK_dim/P_dom"/>
</dbReference>
<evidence type="ECO:0000256" key="7">
    <source>
        <dbReference type="ARBA" id="ARBA00022840"/>
    </source>
</evidence>
<dbReference type="InterPro" id="IPR004358">
    <property type="entry name" value="Sig_transdc_His_kin-like_C"/>
</dbReference>
<sequence length="697" mass="79699">MRVRQVFITFIVFVFFSHGHALAQLDSFPSHFKEIKEKTDEELISYFDSLYNNYSDETEVLQKSLLSFAEKEDLFLIKLLCNRNLGQLYNNRNNLSLAMAHFNHAAGLATSRQDFRLLGDILVSMGGVYDALGKKDDALKHLLHAYEVLIKIDSLEAAQVQYTMANLNYSTGNLEDAIRYSYTAKRIYDRIDTSRLSNKYKYNLMHLLNTIGISYRGLRAYDSAIYYLDASRSLALQLDNEFWVNLTIGNMGSVYMLKGEYEKALTYLKQDLRASKKFKEWISAANSAMTIGEIYSNIGNEELAKVYFDSSLYEFGSKVNNTDIIRAHYYRNLSAWHANKEEFESALTYQQKYAALKDTLLNKKQQVELAQVKANYDFDSKLKEIDLLTKNNELQEQRIEYRNIIIIASAAALGIIIIVAALLYINLNARKRDNRLLAEQKQRIESQSEQLTEQNRVIQVINDNLELEVEKRTKSLKSINEELDIFLYHASHDIRQPIATILGLENLARKHVSSPDLTDILERLKATANRMDNMLRKLQISHTVNHAPSKLEDVELQELTHKVIELNKDTEKLNKATLYVDIEKTVINSNSELLAVVIHNIVENALTYGNKKALHVNINGRRQEKEYCITISDNGEGIPKEFQPSVFNAFFKASAQSKGNGLGLYLAWKASSILGIKIDLKSELNKGSEFTLHIPTA</sequence>
<dbReference type="InterPro" id="IPR003594">
    <property type="entry name" value="HATPase_dom"/>
</dbReference>
<feature type="signal peptide" evidence="11">
    <location>
        <begin position="1"/>
        <end position="23"/>
    </location>
</feature>
<evidence type="ECO:0000256" key="5">
    <source>
        <dbReference type="ARBA" id="ARBA00022741"/>
    </source>
</evidence>
<dbReference type="GO" id="GO:0030295">
    <property type="term" value="F:protein kinase activator activity"/>
    <property type="evidence" value="ECO:0007669"/>
    <property type="project" value="TreeGrafter"/>
</dbReference>
<evidence type="ECO:0000256" key="3">
    <source>
        <dbReference type="ARBA" id="ARBA00022553"/>
    </source>
</evidence>
<keyword evidence="7" id="KW-0067">ATP-binding</keyword>
<keyword evidence="4" id="KW-0808">Transferase</keyword>
<keyword evidence="10" id="KW-0812">Transmembrane</keyword>
<evidence type="ECO:0000313" key="14">
    <source>
        <dbReference type="Proteomes" id="UP000614216"/>
    </source>
</evidence>
<feature type="chain" id="PRO_5037995286" description="histidine kinase" evidence="11">
    <location>
        <begin position="24"/>
        <end position="697"/>
    </location>
</feature>
<dbReference type="Pfam" id="PF02518">
    <property type="entry name" value="HATPase_c"/>
    <property type="match status" value="1"/>
</dbReference>
<dbReference type="InterPro" id="IPR036890">
    <property type="entry name" value="HATPase_C_sf"/>
</dbReference>
<dbReference type="GO" id="GO:0000156">
    <property type="term" value="F:phosphorelay response regulator activity"/>
    <property type="evidence" value="ECO:0007669"/>
    <property type="project" value="TreeGrafter"/>
</dbReference>
<dbReference type="InterPro" id="IPR036097">
    <property type="entry name" value="HisK_dim/P_sf"/>
</dbReference>
<evidence type="ECO:0000259" key="12">
    <source>
        <dbReference type="PROSITE" id="PS50109"/>
    </source>
</evidence>
<gene>
    <name evidence="13" type="ORF">JMN32_13535</name>
</gene>
<dbReference type="RefSeq" id="WP_202856849.1">
    <property type="nucleotide sequence ID" value="NZ_JAEUGD010000042.1"/>
</dbReference>
<keyword evidence="3" id="KW-0597">Phosphoprotein</keyword>
<dbReference type="SMART" id="SM00387">
    <property type="entry name" value="HATPase_c"/>
    <property type="match status" value="1"/>
</dbReference>
<dbReference type="Gene3D" id="3.30.565.10">
    <property type="entry name" value="Histidine kinase-like ATPase, C-terminal domain"/>
    <property type="match status" value="1"/>
</dbReference>
<feature type="coiled-coil region" evidence="9">
    <location>
        <begin position="521"/>
        <end position="576"/>
    </location>
</feature>
<protein>
    <recommendedName>
        <fullName evidence="2">histidine kinase</fullName>
        <ecNumber evidence="2">2.7.13.3</ecNumber>
    </recommendedName>
</protein>
<evidence type="ECO:0000256" key="1">
    <source>
        <dbReference type="ARBA" id="ARBA00000085"/>
    </source>
</evidence>
<keyword evidence="9" id="KW-0175">Coiled coil</keyword>
<keyword evidence="8" id="KW-0902">Two-component regulatory system</keyword>
<evidence type="ECO:0000256" key="8">
    <source>
        <dbReference type="ARBA" id="ARBA00023012"/>
    </source>
</evidence>
<comment type="catalytic activity">
    <reaction evidence="1">
        <text>ATP + protein L-histidine = ADP + protein N-phospho-L-histidine.</text>
        <dbReference type="EC" id="2.7.13.3"/>
    </reaction>
</comment>
<comment type="caution">
    <text evidence="13">The sequence shown here is derived from an EMBL/GenBank/DDBJ whole genome shotgun (WGS) entry which is preliminary data.</text>
</comment>
<dbReference type="PRINTS" id="PR00344">
    <property type="entry name" value="BCTRLSENSOR"/>
</dbReference>
<dbReference type="Pfam" id="PF00512">
    <property type="entry name" value="HisKA"/>
    <property type="match status" value="1"/>
</dbReference>
<dbReference type="InterPro" id="IPR005467">
    <property type="entry name" value="His_kinase_dom"/>
</dbReference>
<dbReference type="SUPFAM" id="SSF48452">
    <property type="entry name" value="TPR-like"/>
    <property type="match status" value="2"/>
</dbReference>
<evidence type="ECO:0000256" key="6">
    <source>
        <dbReference type="ARBA" id="ARBA00022777"/>
    </source>
</evidence>
<dbReference type="Proteomes" id="UP000614216">
    <property type="component" value="Unassembled WGS sequence"/>
</dbReference>
<evidence type="ECO:0000256" key="9">
    <source>
        <dbReference type="SAM" id="Coils"/>
    </source>
</evidence>
<keyword evidence="10" id="KW-1133">Transmembrane helix</keyword>
<dbReference type="AlphaFoldDB" id="A0A937FZH2"/>
<dbReference type="CDD" id="cd00075">
    <property type="entry name" value="HATPase"/>
    <property type="match status" value="1"/>
</dbReference>
<proteinExistence type="predicted"/>